<dbReference type="STRING" id="985895.E5A338"/>
<dbReference type="AlphaFoldDB" id="E5A338"/>
<reference evidence="2" key="1">
    <citation type="journal article" date="2011" name="Nat. Commun.">
        <title>Effector diversification within compartments of the Leptosphaeria maculans genome affected by Repeat-Induced Point mutations.</title>
        <authorList>
            <person name="Rouxel T."/>
            <person name="Grandaubert J."/>
            <person name="Hane J.K."/>
            <person name="Hoede C."/>
            <person name="van de Wouw A.P."/>
            <person name="Couloux A."/>
            <person name="Dominguez V."/>
            <person name="Anthouard V."/>
            <person name="Bally P."/>
            <person name="Bourras S."/>
            <person name="Cozijnsen A.J."/>
            <person name="Ciuffetti L.M."/>
            <person name="Degrave A."/>
            <person name="Dilmaghani A."/>
            <person name="Duret L."/>
            <person name="Fudal I."/>
            <person name="Goodwin S.B."/>
            <person name="Gout L."/>
            <person name="Glaser N."/>
            <person name="Linglin J."/>
            <person name="Kema G.H.J."/>
            <person name="Lapalu N."/>
            <person name="Lawrence C.B."/>
            <person name="May K."/>
            <person name="Meyer M."/>
            <person name="Ollivier B."/>
            <person name="Poulain J."/>
            <person name="Schoch C.L."/>
            <person name="Simon A."/>
            <person name="Spatafora J.W."/>
            <person name="Stachowiak A."/>
            <person name="Turgeon B.G."/>
            <person name="Tyler B.M."/>
            <person name="Vincent D."/>
            <person name="Weissenbach J."/>
            <person name="Amselem J."/>
            <person name="Quesneville H."/>
            <person name="Oliver R.P."/>
            <person name="Wincker P."/>
            <person name="Balesdent M.-H."/>
            <person name="Howlett B.J."/>
        </authorList>
    </citation>
    <scope>NUCLEOTIDE SEQUENCE [LARGE SCALE GENOMIC DNA]</scope>
    <source>
        <strain evidence="2">JN3 / isolate v23.1.3 / race Av1-4-5-6-7-8</strain>
    </source>
</reference>
<dbReference type="GeneID" id="13286153"/>
<keyword evidence="2" id="KW-1185">Reference proteome</keyword>
<gene>
    <name evidence="1" type="ORF">LEMA_P094600.1</name>
</gene>
<dbReference type="VEuPathDB" id="FungiDB:LEMA_P094600.1"/>
<evidence type="ECO:0000313" key="2">
    <source>
        <dbReference type="Proteomes" id="UP000002668"/>
    </source>
</evidence>
<dbReference type="EMBL" id="FP929133">
    <property type="protein sequence ID" value="CBX98051.1"/>
    <property type="molecule type" value="Genomic_DNA"/>
</dbReference>
<accession>E5A338</accession>
<dbReference type="Proteomes" id="UP000002668">
    <property type="component" value="Genome"/>
</dbReference>
<evidence type="ECO:0000313" key="1">
    <source>
        <dbReference type="EMBL" id="CBX98051.1"/>
    </source>
</evidence>
<sequence>MLPLLNPATSSSSIPAILQSFGSKSTPESPAEPIYAYSLAYAAPTRSAHLATGQGIIRTELDTGAMNTTRREDILQHWTASHGTDRGSIRRIPLAANPTGEGDEYVLATGLNKPGQLRLVRDSTTQTNSLWWTEKGQGSSSSTCLKLVDLYKFAEFIETTLPAYDQSCKNDDSL</sequence>
<proteinExistence type="predicted"/>
<protein>
    <submittedName>
        <fullName evidence="1">Predicted protein</fullName>
    </submittedName>
</protein>
<dbReference type="HOGENOM" id="CLU_1540335_0_0_1"/>
<dbReference type="OrthoDB" id="3788430at2759"/>
<dbReference type="InParanoid" id="E5A338"/>
<organism evidence="2">
    <name type="scientific">Leptosphaeria maculans (strain JN3 / isolate v23.1.3 / race Av1-4-5-6-7-8)</name>
    <name type="common">Blackleg fungus</name>
    <name type="synonym">Phoma lingam</name>
    <dbReference type="NCBI Taxonomy" id="985895"/>
    <lineage>
        <taxon>Eukaryota</taxon>
        <taxon>Fungi</taxon>
        <taxon>Dikarya</taxon>
        <taxon>Ascomycota</taxon>
        <taxon>Pezizomycotina</taxon>
        <taxon>Dothideomycetes</taxon>
        <taxon>Pleosporomycetidae</taxon>
        <taxon>Pleosporales</taxon>
        <taxon>Pleosporineae</taxon>
        <taxon>Leptosphaeriaceae</taxon>
        <taxon>Plenodomus</taxon>
        <taxon>Plenodomus lingam/Leptosphaeria maculans species complex</taxon>
    </lineage>
</organism>
<name>E5A338_LEPMJ</name>